<dbReference type="InterPro" id="IPR051678">
    <property type="entry name" value="AGP_Transferase"/>
</dbReference>
<dbReference type="Proteomes" id="UP001148786">
    <property type="component" value="Unassembled WGS sequence"/>
</dbReference>
<protein>
    <recommendedName>
        <fullName evidence="1">Aminoglycoside phosphotransferase domain-containing protein</fullName>
    </recommendedName>
</protein>
<dbReference type="InterPro" id="IPR011009">
    <property type="entry name" value="Kinase-like_dom_sf"/>
</dbReference>
<dbReference type="InterPro" id="IPR027417">
    <property type="entry name" value="P-loop_NTPase"/>
</dbReference>
<dbReference type="OrthoDB" id="4177236at2759"/>
<dbReference type="InterPro" id="IPR002575">
    <property type="entry name" value="Aminoglycoside_PTrfase"/>
</dbReference>
<dbReference type="Gene3D" id="3.90.1200.10">
    <property type="match status" value="1"/>
</dbReference>
<dbReference type="EMBL" id="JANKHO010001618">
    <property type="protein sequence ID" value="KAJ3500360.1"/>
    <property type="molecule type" value="Genomic_DNA"/>
</dbReference>
<accession>A0A9W8MT63</accession>
<dbReference type="SUPFAM" id="SSF52540">
    <property type="entry name" value="P-loop containing nucleoside triphosphate hydrolases"/>
    <property type="match status" value="1"/>
</dbReference>
<dbReference type="Pfam" id="PF01636">
    <property type="entry name" value="APH"/>
    <property type="match status" value="1"/>
</dbReference>
<reference evidence="2" key="1">
    <citation type="submission" date="2022-07" db="EMBL/GenBank/DDBJ databases">
        <title>Genome Sequence of Agrocybe chaxingu.</title>
        <authorList>
            <person name="Buettner E."/>
        </authorList>
    </citation>
    <scope>NUCLEOTIDE SEQUENCE</scope>
    <source>
        <strain evidence="2">MP-N11</strain>
    </source>
</reference>
<sequence>MMFVCGGRSGSGKTSFTRRLHESLFMRPRDRRIFWFSFVEGDSRKPISFPGFDFTIFTISLEDGATVEATWRETKGLILEQYPQYLDKICILGTKSDLVAHDFTDEDIPTQRLPTCVPFYGGMKYFATSAVTGSGIEELLLYIANQVHPPPAKQNQLQCFLRNATELLLNIIASAFALQSPRYANDETADTYDLPNDEAVAALCSSPIAVDYDAYHAKHSPWGGSPAKRITSTLIAKPPQFTERANTMFARAQFKGVPIPQPRYPHLREWYITDFVKGRMLLDCWDSLSVFKKFRIACTLRTYISQMRRFSRFTPGSVDGGHIYGNVYDGGERMFYGPFDSSRKFHQWVHDVLNAGWLLVSGARAEHMRCSGNYDPTLIPTEPRFSVDFDQPLVFTHGDLSPSNVILSDDGVLWLVDWADSGYYPRWMEALAAYQYENHCSYWKYLLWFVVGPRLHFQDAWAYFIDRVYKHGSPTPREPVWKTWCM</sequence>
<organism evidence="2 3">
    <name type="scientific">Agrocybe chaxingu</name>
    <dbReference type="NCBI Taxonomy" id="84603"/>
    <lineage>
        <taxon>Eukaryota</taxon>
        <taxon>Fungi</taxon>
        <taxon>Dikarya</taxon>
        <taxon>Basidiomycota</taxon>
        <taxon>Agaricomycotina</taxon>
        <taxon>Agaricomycetes</taxon>
        <taxon>Agaricomycetidae</taxon>
        <taxon>Agaricales</taxon>
        <taxon>Agaricineae</taxon>
        <taxon>Strophariaceae</taxon>
        <taxon>Agrocybe</taxon>
    </lineage>
</organism>
<comment type="caution">
    <text evidence="2">The sequence shown here is derived from an EMBL/GenBank/DDBJ whole genome shotgun (WGS) entry which is preliminary data.</text>
</comment>
<dbReference type="CDD" id="cd00882">
    <property type="entry name" value="Ras_like_GTPase"/>
    <property type="match status" value="1"/>
</dbReference>
<feature type="domain" description="Aminoglycoside phosphotransferase" evidence="1">
    <location>
        <begin position="372"/>
        <end position="433"/>
    </location>
</feature>
<name>A0A9W8MT63_9AGAR</name>
<keyword evidence="3" id="KW-1185">Reference proteome</keyword>
<evidence type="ECO:0000313" key="3">
    <source>
        <dbReference type="Proteomes" id="UP001148786"/>
    </source>
</evidence>
<dbReference type="AlphaFoldDB" id="A0A9W8MT63"/>
<gene>
    <name evidence="2" type="ORF">NLJ89_g9830</name>
</gene>
<proteinExistence type="predicted"/>
<dbReference type="PANTHER" id="PTHR21310:SF55">
    <property type="entry name" value="AMINOGLYCOSIDE PHOSPHOTRANSFERASE DOMAIN-CONTAINING PROTEIN"/>
    <property type="match status" value="1"/>
</dbReference>
<dbReference type="PANTHER" id="PTHR21310">
    <property type="entry name" value="AMINOGLYCOSIDE PHOSPHOTRANSFERASE-RELATED-RELATED"/>
    <property type="match status" value="1"/>
</dbReference>
<dbReference type="SUPFAM" id="SSF56112">
    <property type="entry name" value="Protein kinase-like (PK-like)"/>
    <property type="match status" value="1"/>
</dbReference>
<dbReference type="Gene3D" id="3.40.50.300">
    <property type="entry name" value="P-loop containing nucleotide triphosphate hydrolases"/>
    <property type="match status" value="1"/>
</dbReference>
<evidence type="ECO:0000259" key="1">
    <source>
        <dbReference type="Pfam" id="PF01636"/>
    </source>
</evidence>
<evidence type="ECO:0000313" key="2">
    <source>
        <dbReference type="EMBL" id="KAJ3500360.1"/>
    </source>
</evidence>